<dbReference type="AlphaFoldDB" id="A0A9R0JSG0"/>
<evidence type="ECO:0000313" key="4">
    <source>
        <dbReference type="RefSeq" id="XP_021845440.2"/>
    </source>
</evidence>
<protein>
    <submittedName>
        <fullName evidence="4">Annexin-like protein RJ4</fullName>
    </submittedName>
</protein>
<dbReference type="SUPFAM" id="SSF47874">
    <property type="entry name" value="Annexin"/>
    <property type="match status" value="1"/>
</dbReference>
<dbReference type="Pfam" id="PF00191">
    <property type="entry name" value="Annexin"/>
    <property type="match status" value="2"/>
</dbReference>
<dbReference type="SMART" id="SM00335">
    <property type="entry name" value="ANX"/>
    <property type="match status" value="3"/>
</dbReference>
<name>A0A9R0JSG0_SPIOL</name>
<dbReference type="Proteomes" id="UP000813463">
    <property type="component" value="Chromosome 6"/>
</dbReference>
<evidence type="ECO:0000256" key="2">
    <source>
        <dbReference type="ARBA" id="ARBA00023216"/>
    </source>
</evidence>
<evidence type="ECO:0000313" key="3">
    <source>
        <dbReference type="Proteomes" id="UP000813463"/>
    </source>
</evidence>
<reference evidence="3" key="1">
    <citation type="journal article" date="2021" name="Nat. Commun.">
        <title>Genomic analyses provide insights into spinach domestication and the genetic basis of agronomic traits.</title>
        <authorList>
            <person name="Cai X."/>
            <person name="Sun X."/>
            <person name="Xu C."/>
            <person name="Sun H."/>
            <person name="Wang X."/>
            <person name="Ge C."/>
            <person name="Zhang Z."/>
            <person name="Wang Q."/>
            <person name="Fei Z."/>
            <person name="Jiao C."/>
            <person name="Wang Q."/>
        </authorList>
    </citation>
    <scope>NUCLEOTIDE SEQUENCE [LARGE SCALE GENOMIC DNA]</scope>
    <source>
        <strain evidence="3">cv. Varoflay</strain>
    </source>
</reference>
<dbReference type="InterPro" id="IPR001464">
    <property type="entry name" value="Annexin"/>
</dbReference>
<evidence type="ECO:0000256" key="1">
    <source>
        <dbReference type="ARBA" id="ARBA00022737"/>
    </source>
</evidence>
<organism evidence="3 4">
    <name type="scientific">Spinacia oleracea</name>
    <name type="common">Spinach</name>
    <dbReference type="NCBI Taxonomy" id="3562"/>
    <lineage>
        <taxon>Eukaryota</taxon>
        <taxon>Viridiplantae</taxon>
        <taxon>Streptophyta</taxon>
        <taxon>Embryophyta</taxon>
        <taxon>Tracheophyta</taxon>
        <taxon>Spermatophyta</taxon>
        <taxon>Magnoliopsida</taxon>
        <taxon>eudicotyledons</taxon>
        <taxon>Gunneridae</taxon>
        <taxon>Pentapetalae</taxon>
        <taxon>Caryophyllales</taxon>
        <taxon>Chenopodiaceae</taxon>
        <taxon>Chenopodioideae</taxon>
        <taxon>Anserineae</taxon>
        <taxon>Spinacia</taxon>
    </lineage>
</organism>
<dbReference type="GO" id="GO:0009651">
    <property type="term" value="P:response to salt stress"/>
    <property type="evidence" value="ECO:0000318"/>
    <property type="project" value="GO_Central"/>
</dbReference>
<accession>A0A9R0JSG0</accession>
<dbReference type="GO" id="GO:0005737">
    <property type="term" value="C:cytoplasm"/>
    <property type="evidence" value="ECO:0000318"/>
    <property type="project" value="GO_Central"/>
</dbReference>
<sequence length="320" mass="36649">MATKSSCYESDCKTIHDSWGRLSTLVRTLATRSTQAERRGIRETYKAMYGEDLLTHLQRVKLNQELFSGLFLWMVDPLERDACLAKDALFEGNETDFKALVEIFVARKSSHVLIIKQLYQTRFKRQLDHDILCLEPPHPSQKILVALATSHKAHNADVSQDIAKCDAMRLYQTGEATSGCINEAVVLEILSKRSIPQLKLTFSSYKRIFGHNYTKQLKKATSTQFEDALRYLVECIQDPPKYYAKMLQRSIKGEEKNKGSLTRLMVSRAEIDMGDIHKEFRKKYGVELRDAISEAIPAGDYRDFVLILANNYVNSGRLNR</sequence>
<reference evidence="4" key="2">
    <citation type="submission" date="2025-08" db="UniProtKB">
        <authorList>
            <consortium name="RefSeq"/>
        </authorList>
    </citation>
    <scope>IDENTIFICATION</scope>
    <source>
        <tissue evidence="4">Leaf</tissue>
    </source>
</reference>
<keyword evidence="3" id="KW-1185">Reference proteome</keyword>
<keyword evidence="2" id="KW-0041">Annexin</keyword>
<dbReference type="GO" id="GO:0005544">
    <property type="term" value="F:calcium-dependent phospholipid binding"/>
    <property type="evidence" value="ECO:0000318"/>
    <property type="project" value="GO_Central"/>
</dbReference>
<dbReference type="KEGG" id="soe:110785312"/>
<dbReference type="GO" id="GO:0001786">
    <property type="term" value="F:phosphatidylserine binding"/>
    <property type="evidence" value="ECO:0000318"/>
    <property type="project" value="GO_Central"/>
</dbReference>
<dbReference type="PROSITE" id="PS51897">
    <property type="entry name" value="ANNEXIN_2"/>
    <property type="match status" value="3"/>
</dbReference>
<dbReference type="PRINTS" id="PR00196">
    <property type="entry name" value="ANNEXIN"/>
</dbReference>
<dbReference type="PANTHER" id="PTHR10502">
    <property type="entry name" value="ANNEXIN"/>
    <property type="match status" value="1"/>
</dbReference>
<proteinExistence type="predicted"/>
<dbReference type="GO" id="GO:0009408">
    <property type="term" value="P:response to heat"/>
    <property type="evidence" value="ECO:0000318"/>
    <property type="project" value="GO_Central"/>
</dbReference>
<gene>
    <name evidence="4" type="primary">LOC110785312</name>
</gene>
<dbReference type="InterPro" id="IPR018502">
    <property type="entry name" value="Annexin_repeat"/>
</dbReference>
<dbReference type="GO" id="GO:0005509">
    <property type="term" value="F:calcium ion binding"/>
    <property type="evidence" value="ECO:0007669"/>
    <property type="project" value="InterPro"/>
</dbReference>
<dbReference type="GO" id="GO:0009409">
    <property type="term" value="P:response to cold"/>
    <property type="evidence" value="ECO:0000318"/>
    <property type="project" value="GO_Central"/>
</dbReference>
<dbReference type="GO" id="GO:0005886">
    <property type="term" value="C:plasma membrane"/>
    <property type="evidence" value="ECO:0000318"/>
    <property type="project" value="GO_Central"/>
</dbReference>
<dbReference type="RefSeq" id="XP_021845440.2">
    <property type="nucleotide sequence ID" value="XM_021989748.2"/>
</dbReference>
<dbReference type="Gene3D" id="1.10.220.10">
    <property type="entry name" value="Annexin"/>
    <property type="match status" value="4"/>
</dbReference>
<dbReference type="InterPro" id="IPR037104">
    <property type="entry name" value="Annexin_sf"/>
</dbReference>
<dbReference type="GO" id="GO:0009414">
    <property type="term" value="P:response to water deprivation"/>
    <property type="evidence" value="ECO:0000318"/>
    <property type="project" value="GO_Central"/>
</dbReference>
<dbReference type="PANTHER" id="PTHR10502:SF190">
    <property type="entry name" value="OS09G0453300 PROTEIN"/>
    <property type="match status" value="1"/>
</dbReference>
<dbReference type="GeneID" id="110785312"/>
<keyword evidence="1" id="KW-0677">Repeat</keyword>